<sequence length="341" mass="39190">MATNEDNNIGKGKETEPSIVLEFMQALEKLKITVETNKNKQNYDELSDRLRSIEASISGDSQRSKGTTNTNDVAVSKSKKQFKLKHVFKNVSNFKENVEQYSEKEDHYNTIWSIGVQRRNNHLAFFIYCKPIAQADKWSIRTKLKFKVVGPNQNDVIRTWDVCYEKSIGSGFGEFMGWEEMLIWYLMDGNLTVEVNVEIDETTGLSKEKIRKFDESQKDVSDVTLVVGDTKFYVSKMFLAAQSSVFKTLLLGNFTESKKSEVKLNGIDPDDFHYFLEVLYGESAIDDTTVEGVALLADMYDVPTAIRKCEEFLLEKSKKTSYKKLKIATRYNLEKLKEMYS</sequence>
<dbReference type="SUPFAM" id="SSF54695">
    <property type="entry name" value="POZ domain"/>
    <property type="match status" value="1"/>
</dbReference>
<dbReference type="Proteomes" id="UP000230233">
    <property type="component" value="Chromosome II"/>
</dbReference>
<accession>A0A2G5VBH3</accession>
<protein>
    <recommendedName>
        <fullName evidence="1">BTB domain-containing protein</fullName>
    </recommendedName>
</protein>
<dbReference type="CDD" id="cd00121">
    <property type="entry name" value="MATH"/>
    <property type="match status" value="1"/>
</dbReference>
<dbReference type="PROSITE" id="PS50097">
    <property type="entry name" value="BTB"/>
    <property type="match status" value="1"/>
</dbReference>
<evidence type="ECO:0000259" key="1">
    <source>
        <dbReference type="PROSITE" id="PS50097"/>
    </source>
</evidence>
<dbReference type="SMART" id="SM00225">
    <property type="entry name" value="BTB"/>
    <property type="match status" value="1"/>
</dbReference>
<dbReference type="InterPro" id="IPR052664">
    <property type="entry name" value="BTB-MATH_domain_protein"/>
</dbReference>
<dbReference type="EMBL" id="PDUG01000002">
    <property type="protein sequence ID" value="PIC48886.1"/>
    <property type="molecule type" value="Genomic_DNA"/>
</dbReference>
<dbReference type="PANTHER" id="PTHR22743:SF165">
    <property type="entry name" value="BTB AND MATH DOMAIN CONTAINING-RELATED"/>
    <property type="match status" value="1"/>
</dbReference>
<dbReference type="Gene3D" id="2.60.210.10">
    <property type="entry name" value="Apoptosis, Tumor Necrosis Factor Receptor Associated Protein 2, Chain A"/>
    <property type="match status" value="1"/>
</dbReference>
<reference evidence="3" key="1">
    <citation type="submission" date="2017-10" db="EMBL/GenBank/DDBJ databases">
        <title>Rapid genome shrinkage in a self-fertile nematode reveals novel sperm competition proteins.</title>
        <authorList>
            <person name="Yin D."/>
            <person name="Schwarz E.M."/>
            <person name="Thomas C.G."/>
            <person name="Felde R.L."/>
            <person name="Korf I.F."/>
            <person name="Cutter A.D."/>
            <person name="Schartner C.M."/>
            <person name="Ralston E.J."/>
            <person name="Meyer B.J."/>
            <person name="Haag E.S."/>
        </authorList>
    </citation>
    <scope>NUCLEOTIDE SEQUENCE [LARGE SCALE GENOMIC DNA]</scope>
    <source>
        <strain evidence="3">JU1422</strain>
    </source>
</reference>
<gene>
    <name evidence="2" type="primary">Cnig_chr_II.g7700</name>
    <name evidence="2" type="ORF">B9Z55_007700</name>
</gene>
<dbReference type="Pfam" id="PF00651">
    <property type="entry name" value="BTB"/>
    <property type="match status" value="1"/>
</dbReference>
<organism evidence="2 3">
    <name type="scientific">Caenorhabditis nigoni</name>
    <dbReference type="NCBI Taxonomy" id="1611254"/>
    <lineage>
        <taxon>Eukaryota</taxon>
        <taxon>Metazoa</taxon>
        <taxon>Ecdysozoa</taxon>
        <taxon>Nematoda</taxon>
        <taxon>Chromadorea</taxon>
        <taxon>Rhabditida</taxon>
        <taxon>Rhabditina</taxon>
        <taxon>Rhabditomorpha</taxon>
        <taxon>Rhabditoidea</taxon>
        <taxon>Rhabditidae</taxon>
        <taxon>Peloderinae</taxon>
        <taxon>Caenorhabditis</taxon>
    </lineage>
</organism>
<comment type="caution">
    <text evidence="2">The sequence shown here is derived from an EMBL/GenBank/DDBJ whole genome shotgun (WGS) entry which is preliminary data.</text>
</comment>
<dbReference type="SMART" id="SM00061">
    <property type="entry name" value="MATH"/>
    <property type="match status" value="1"/>
</dbReference>
<dbReference type="SUPFAM" id="SSF49599">
    <property type="entry name" value="TRAF domain-like"/>
    <property type="match status" value="1"/>
</dbReference>
<dbReference type="InterPro" id="IPR008974">
    <property type="entry name" value="TRAF-like"/>
</dbReference>
<feature type="domain" description="BTB" evidence="1">
    <location>
        <begin position="221"/>
        <end position="280"/>
    </location>
</feature>
<dbReference type="Gene3D" id="3.30.710.10">
    <property type="entry name" value="Potassium Channel Kv1.1, Chain A"/>
    <property type="match status" value="1"/>
</dbReference>
<dbReference type="Pfam" id="PF00917">
    <property type="entry name" value="MATH"/>
    <property type="match status" value="1"/>
</dbReference>
<dbReference type="AlphaFoldDB" id="A0A2G5VBH3"/>
<evidence type="ECO:0000313" key="3">
    <source>
        <dbReference type="Proteomes" id="UP000230233"/>
    </source>
</evidence>
<dbReference type="InterPro" id="IPR002083">
    <property type="entry name" value="MATH/TRAF_dom"/>
</dbReference>
<keyword evidence="3" id="KW-1185">Reference proteome</keyword>
<dbReference type="CDD" id="cd18186">
    <property type="entry name" value="BTB_POZ_ZBTB_KLHL-like"/>
    <property type="match status" value="1"/>
</dbReference>
<dbReference type="OrthoDB" id="409824at2759"/>
<dbReference type="PANTHER" id="PTHR22743">
    <property type="entry name" value="MEPRIN/TRAF-LIKE MATH FAMILY-C.ELEGANS"/>
    <property type="match status" value="1"/>
</dbReference>
<dbReference type="InterPro" id="IPR000210">
    <property type="entry name" value="BTB/POZ_dom"/>
</dbReference>
<name>A0A2G5VBH3_9PELO</name>
<proteinExistence type="predicted"/>
<evidence type="ECO:0000313" key="2">
    <source>
        <dbReference type="EMBL" id="PIC48886.1"/>
    </source>
</evidence>
<dbReference type="InterPro" id="IPR011333">
    <property type="entry name" value="SKP1/BTB/POZ_sf"/>
</dbReference>